<protein>
    <recommendedName>
        <fullName evidence="8">Phage major capsid protein</fullName>
    </recommendedName>
</protein>
<evidence type="ECO:0000313" key="7">
    <source>
        <dbReference type="EMBL" id="ADI23558.1"/>
    </source>
</evidence>
<dbReference type="Pfam" id="PF04586">
    <property type="entry name" value="Peptidase_S78"/>
    <property type="match status" value="1"/>
</dbReference>
<evidence type="ECO:0008006" key="8">
    <source>
        <dbReference type="Google" id="ProtNLM"/>
    </source>
</evidence>
<evidence type="ECO:0000256" key="4">
    <source>
        <dbReference type="ARBA" id="ARBA00022801"/>
    </source>
</evidence>
<feature type="domain" description="Phage capsid-like C-terminal" evidence="6">
    <location>
        <begin position="344"/>
        <end position="614"/>
    </location>
</feature>
<evidence type="ECO:0000259" key="6">
    <source>
        <dbReference type="Pfam" id="PF05065"/>
    </source>
</evidence>
<dbReference type="InterPro" id="IPR054613">
    <property type="entry name" value="Peptidase_S78_dom"/>
</dbReference>
<evidence type="ECO:0000256" key="2">
    <source>
        <dbReference type="ARBA" id="ARBA00022612"/>
    </source>
</evidence>
<proteinExistence type="predicted"/>
<dbReference type="Pfam" id="PF05065">
    <property type="entry name" value="Phage_capsid"/>
    <property type="match status" value="1"/>
</dbReference>
<name>E7C7Y4_9BACT</name>
<organism evidence="7">
    <name type="scientific">uncultured nuHF2 cluster bacterium HF0770_42C12</name>
    <dbReference type="NCBI Taxonomy" id="723593"/>
    <lineage>
        <taxon>Bacteria</taxon>
        <taxon>environmental samples</taxon>
    </lineage>
</organism>
<accession>E7C7Y4</accession>
<keyword evidence="2" id="KW-1188">Viral release from host cell</keyword>
<sequence length="620" mass="66055">METLKTGMVYRTAQIRGVEDRTVDVAFSSEEPVERSFGIEILDHTLGCVDLRFISGGTAPLLVDHNLADQVGVVEKASLGEDRVARASVRFGRSSRAEEVFKDVEDGIRRNISVGYRINSMEKDEDNESDGDVWRVVDWSPLEVSFVSIPADTTVGVGRGADEKFETLIIGKGQIMSDQETAAPAANPATESVPAQVAQPQVDYAKLERQAREAESSRVAEIMALGEAKNMRDKAIDAIREGKSVEQFRGVVIDALPSAQPLEVAEPLLTPKEERSYSLMRAIRAAATNDWRDAEFEREVSDEIGTLQGRSAKGFFVHGSAWGQRNIIAGTDADGGHLKGVDHMGNEFIGALRSRIVVAGLGTRVMTGLKGDVSIPKLSAGVSAAFVGEGSAVAEANQTFAEVLLQPKQLGVFTDISRKLMLQSDPSAEAIVREDILNAVAAKIEDVAIEGSGSNEPTGITKVSGIGSVAGGTNGAAPAWDDITNLVKEVEVDNASISNSQAFLTNSKVKSKLASTAKVSSSDSVMILDAPWNELYGYPLAITNHVPSDLTKGSTSGTCSAIIFGDFAQLIMAFWSSPDVLVDPYTGGSAGNTRIIVHQDVDVGVRHAQAFAAMLDATTV</sequence>
<keyword evidence="4" id="KW-0378">Hydrolase</keyword>
<dbReference type="GO" id="GO:0008233">
    <property type="term" value="F:peptidase activity"/>
    <property type="evidence" value="ECO:0007669"/>
    <property type="project" value="UniProtKB-KW"/>
</dbReference>
<dbReference type="GO" id="GO:0006508">
    <property type="term" value="P:proteolysis"/>
    <property type="evidence" value="ECO:0007669"/>
    <property type="project" value="UniProtKB-KW"/>
</dbReference>
<reference evidence="7" key="1">
    <citation type="submission" date="2010-01" db="EMBL/GenBank/DDBJ databases">
        <title>Genome fragments of uncultured bacteria from the North Pacific subtropical Gyre.</title>
        <authorList>
            <person name="Pham V.D."/>
            <person name="Delong E.F."/>
        </authorList>
    </citation>
    <scope>NUCLEOTIDE SEQUENCE</scope>
</reference>
<evidence type="ECO:0000256" key="3">
    <source>
        <dbReference type="ARBA" id="ARBA00022670"/>
    </source>
</evidence>
<evidence type="ECO:0000256" key="1">
    <source>
        <dbReference type="ARBA" id="ARBA00004328"/>
    </source>
</evidence>
<dbReference type="SUPFAM" id="SSF56563">
    <property type="entry name" value="Major capsid protein gp5"/>
    <property type="match status" value="1"/>
</dbReference>
<dbReference type="InterPro" id="IPR024455">
    <property type="entry name" value="Phage_capsid"/>
</dbReference>
<dbReference type="Gene3D" id="3.30.2400.10">
    <property type="entry name" value="Major capsid protein gp5"/>
    <property type="match status" value="1"/>
</dbReference>
<evidence type="ECO:0000259" key="5">
    <source>
        <dbReference type="Pfam" id="PF04586"/>
    </source>
</evidence>
<comment type="subcellular location">
    <subcellularLocation>
        <location evidence="1">Virion</location>
    </subcellularLocation>
</comment>
<dbReference type="NCBIfam" id="TIGR01554">
    <property type="entry name" value="major_cap_HK97"/>
    <property type="match status" value="1"/>
</dbReference>
<feature type="domain" description="Prohead serine protease" evidence="5">
    <location>
        <begin position="59"/>
        <end position="153"/>
    </location>
</feature>
<dbReference type="InterPro" id="IPR054612">
    <property type="entry name" value="Phage_capsid-like_C"/>
</dbReference>
<keyword evidence="3" id="KW-0645">Protease</keyword>
<dbReference type="AlphaFoldDB" id="E7C7Y4"/>
<dbReference type="EMBL" id="GU568018">
    <property type="protein sequence ID" value="ADI23558.1"/>
    <property type="molecule type" value="Genomic_DNA"/>
</dbReference>